<feature type="region of interest" description="Disordered" evidence="1">
    <location>
        <begin position="59"/>
        <end position="80"/>
    </location>
</feature>
<organism evidence="2">
    <name type="scientific">bioreactor metagenome</name>
    <dbReference type="NCBI Taxonomy" id="1076179"/>
    <lineage>
        <taxon>unclassified sequences</taxon>
        <taxon>metagenomes</taxon>
        <taxon>ecological metagenomes</taxon>
    </lineage>
</organism>
<evidence type="ECO:0000256" key="1">
    <source>
        <dbReference type="SAM" id="MobiDB-lite"/>
    </source>
</evidence>
<feature type="compositionally biased region" description="Polar residues" evidence="1">
    <location>
        <begin position="11"/>
        <end position="21"/>
    </location>
</feature>
<dbReference type="AlphaFoldDB" id="A0A645EXN3"/>
<sequence length="234" mass="23535">MRLRIRPPTSAPNSAASQMPTGTAEMEEGEDGAAPSLLPPNCALALSAASSAGDTVAGAAVAGQPPSTGSSARQPCPSLASTTGMGEGLSLRCCDSGTRAVHTSPSHCWLISPAVWITDSVSGKKDSVRPLSSPGRPAPRTLIASPSTLTEPLALASADRLRGWAFSASAKAAEFSAVVPWIGTCSVNVPSSGMHSLRHTSQVACNWKVASLASGPGLKVLATVIGTGSSTVFS</sequence>
<reference evidence="2" key="1">
    <citation type="submission" date="2019-08" db="EMBL/GenBank/DDBJ databases">
        <authorList>
            <person name="Kucharzyk K."/>
            <person name="Murdoch R.W."/>
            <person name="Higgins S."/>
            <person name="Loffler F."/>
        </authorList>
    </citation>
    <scope>NUCLEOTIDE SEQUENCE</scope>
</reference>
<evidence type="ECO:0000313" key="2">
    <source>
        <dbReference type="EMBL" id="MPN05929.1"/>
    </source>
</evidence>
<proteinExistence type="predicted"/>
<dbReference type="EMBL" id="VSSQ01051817">
    <property type="protein sequence ID" value="MPN05929.1"/>
    <property type="molecule type" value="Genomic_DNA"/>
</dbReference>
<comment type="caution">
    <text evidence="2">The sequence shown here is derived from an EMBL/GenBank/DDBJ whole genome shotgun (WGS) entry which is preliminary data.</text>
</comment>
<name>A0A645EXN3_9ZZZZ</name>
<protein>
    <submittedName>
        <fullName evidence="2">Uncharacterized protein</fullName>
    </submittedName>
</protein>
<accession>A0A645EXN3</accession>
<gene>
    <name evidence="2" type="ORF">SDC9_153183</name>
</gene>
<feature type="region of interest" description="Disordered" evidence="1">
    <location>
        <begin position="1"/>
        <end position="38"/>
    </location>
</feature>
<feature type="compositionally biased region" description="Polar residues" evidence="1">
    <location>
        <begin position="65"/>
        <end position="80"/>
    </location>
</feature>